<proteinExistence type="predicted"/>
<evidence type="ECO:0000313" key="2">
    <source>
        <dbReference type="Proteomes" id="UP000240760"/>
    </source>
</evidence>
<dbReference type="EMBL" id="KZ679129">
    <property type="protein sequence ID" value="PTB78767.1"/>
    <property type="molecule type" value="Genomic_DNA"/>
</dbReference>
<evidence type="ECO:0000313" key="1">
    <source>
        <dbReference type="EMBL" id="PTB78767.1"/>
    </source>
</evidence>
<dbReference type="AlphaFoldDB" id="A0A2T4CB10"/>
<sequence length="239" mass="25588">MATTAPAAIRVGWCSAASHSARPSSGAQGLAYREISDPMLQPNINTQILPTTSPARPLLLSVLMTMLPLAAPAGCFLVRPSDRFQGLSKRARLNPTSTSPSPSLIFFPLGSQSPASLLTVIPNSQLYPLLVSDLLVHTVHKRDPTAAPNRPVTLFSSLISINCQAGRVGCGLFALFACPPLRTSNTSLTPTSLAYLLYISRAQPTYKLPCPARPSACAGDCSTLQVTEGWLRLEPRHWK</sequence>
<reference evidence="1 2" key="1">
    <citation type="submission" date="2016-07" db="EMBL/GenBank/DDBJ databases">
        <title>Multiple horizontal gene transfer events from other fungi enriched the ability of initially mycotrophic Trichoderma (Ascomycota) to feed on dead plant biomass.</title>
        <authorList>
            <consortium name="DOE Joint Genome Institute"/>
            <person name="Aerts A."/>
            <person name="Atanasova L."/>
            <person name="Chenthamara K."/>
            <person name="Zhang J."/>
            <person name="Grujic M."/>
            <person name="Henrissat B."/>
            <person name="Kuo A."/>
            <person name="Salamov A."/>
            <person name="Lipzen A."/>
            <person name="Labutti K."/>
            <person name="Barry K."/>
            <person name="Miao Y."/>
            <person name="Rahimi M.J."/>
            <person name="Shen Q."/>
            <person name="Grigoriev I.V."/>
            <person name="Kubicek C.P."/>
            <person name="Druzhinina I.S."/>
        </authorList>
    </citation>
    <scope>NUCLEOTIDE SEQUENCE [LARGE SCALE GENOMIC DNA]</scope>
    <source>
        <strain evidence="1 2">ATCC 18648</strain>
    </source>
</reference>
<accession>A0A2T4CB10</accession>
<dbReference type="Proteomes" id="UP000240760">
    <property type="component" value="Unassembled WGS sequence"/>
</dbReference>
<protein>
    <submittedName>
        <fullName evidence="1">Uncharacterized protein</fullName>
    </submittedName>
</protein>
<keyword evidence="2" id="KW-1185">Reference proteome</keyword>
<gene>
    <name evidence="1" type="ORF">M440DRAFT_1201007</name>
</gene>
<name>A0A2T4CB10_TRILO</name>
<organism evidence="1 2">
    <name type="scientific">Trichoderma longibrachiatum ATCC 18648</name>
    <dbReference type="NCBI Taxonomy" id="983965"/>
    <lineage>
        <taxon>Eukaryota</taxon>
        <taxon>Fungi</taxon>
        <taxon>Dikarya</taxon>
        <taxon>Ascomycota</taxon>
        <taxon>Pezizomycotina</taxon>
        <taxon>Sordariomycetes</taxon>
        <taxon>Hypocreomycetidae</taxon>
        <taxon>Hypocreales</taxon>
        <taxon>Hypocreaceae</taxon>
        <taxon>Trichoderma</taxon>
    </lineage>
</organism>